<reference evidence="2" key="1">
    <citation type="submission" date="2022-06" db="EMBL/GenBank/DDBJ databases">
        <title>Genome sequencing of Brevibacillus sp. BB3-R1.</title>
        <authorList>
            <person name="Heo J."/>
            <person name="Lee D."/>
            <person name="Won M."/>
            <person name="Han B.-H."/>
            <person name="Hong S.-B."/>
            <person name="Kwon S.-W."/>
        </authorList>
    </citation>
    <scope>NUCLEOTIDE SEQUENCE</scope>
    <source>
        <strain evidence="2">BB3-R1</strain>
    </source>
</reference>
<organism evidence="2 3">
    <name type="scientific">Brevibacillus ruminantium</name>
    <dbReference type="NCBI Taxonomy" id="2950604"/>
    <lineage>
        <taxon>Bacteria</taxon>
        <taxon>Bacillati</taxon>
        <taxon>Bacillota</taxon>
        <taxon>Bacilli</taxon>
        <taxon>Bacillales</taxon>
        <taxon>Paenibacillaceae</taxon>
        <taxon>Brevibacillus</taxon>
    </lineage>
</organism>
<sequence length="177" mass="19650">MASKMFRANLGISPFYQCGQSWSSEKTSCGKTMCEEGCYITSAAMVLTYNGYNVDPGTLRNAIKPYDCPIDFSVVATRYRLKYTRVDKNFEKIRADIFDYLYYSDTPVMIGVSGSNTHMVVAQGFSGTLSIDPDGNPNYSEITPSMILVNDPGSKNRTTLAQVLTSYPTVTGYRILE</sequence>
<accession>A0ABY4WII7</accession>
<evidence type="ECO:0000313" key="2">
    <source>
        <dbReference type="EMBL" id="USG64451.1"/>
    </source>
</evidence>
<feature type="domain" description="Peptidase C39-like" evidence="1">
    <location>
        <begin position="12"/>
        <end position="67"/>
    </location>
</feature>
<evidence type="ECO:0000313" key="3">
    <source>
        <dbReference type="Proteomes" id="UP001056500"/>
    </source>
</evidence>
<keyword evidence="3" id="KW-1185">Reference proteome</keyword>
<name>A0ABY4WII7_9BACL</name>
<dbReference type="RefSeq" id="WP_251871563.1">
    <property type="nucleotide sequence ID" value="NZ_CP098755.1"/>
</dbReference>
<dbReference type="Proteomes" id="UP001056500">
    <property type="component" value="Chromosome"/>
</dbReference>
<dbReference type="Pfam" id="PF13529">
    <property type="entry name" value="Peptidase_C39_2"/>
    <property type="match status" value="1"/>
</dbReference>
<proteinExistence type="predicted"/>
<protein>
    <submittedName>
        <fullName evidence="2">C39 family peptidase</fullName>
    </submittedName>
</protein>
<evidence type="ECO:0000259" key="1">
    <source>
        <dbReference type="Pfam" id="PF13529"/>
    </source>
</evidence>
<dbReference type="InterPro" id="IPR039564">
    <property type="entry name" value="Peptidase_C39-like"/>
</dbReference>
<dbReference type="EMBL" id="CP098755">
    <property type="protein sequence ID" value="USG64451.1"/>
    <property type="molecule type" value="Genomic_DNA"/>
</dbReference>
<gene>
    <name evidence="2" type="ORF">NDK47_20210</name>
</gene>
<dbReference type="Gene3D" id="3.90.70.10">
    <property type="entry name" value="Cysteine proteinases"/>
    <property type="match status" value="1"/>
</dbReference>